<evidence type="ECO:0000313" key="2">
    <source>
        <dbReference type="EMBL" id="TQW01190.1"/>
    </source>
</evidence>
<name>A0A545WED7_9HYPO</name>
<feature type="region of interest" description="Disordered" evidence="1">
    <location>
        <begin position="43"/>
        <end position="75"/>
    </location>
</feature>
<proteinExistence type="predicted"/>
<reference evidence="2 3" key="1">
    <citation type="journal article" date="2019" name="Appl. Microbiol. Biotechnol.">
        <title>Genome sequence of Isaria javanica and comparative genome analysis insights into family S53 peptidase evolution in fungal entomopathogens.</title>
        <authorList>
            <person name="Lin R."/>
            <person name="Zhang X."/>
            <person name="Xin B."/>
            <person name="Zou M."/>
            <person name="Gao Y."/>
            <person name="Qin F."/>
            <person name="Hu Q."/>
            <person name="Xie B."/>
            <person name="Cheng X."/>
        </authorList>
    </citation>
    <scope>NUCLEOTIDE SEQUENCE [LARGE SCALE GENOMIC DNA]</scope>
    <source>
        <strain evidence="2 3">IJ1G</strain>
    </source>
</reference>
<comment type="caution">
    <text evidence="2">The sequence shown here is derived from an EMBL/GenBank/DDBJ whole genome shotgun (WGS) entry which is preliminary data.</text>
</comment>
<evidence type="ECO:0000313" key="3">
    <source>
        <dbReference type="Proteomes" id="UP000315783"/>
    </source>
</evidence>
<protein>
    <submittedName>
        <fullName evidence="2">Uncharacterized protein</fullName>
    </submittedName>
</protein>
<dbReference type="AlphaFoldDB" id="A0A545WED7"/>
<evidence type="ECO:0000256" key="1">
    <source>
        <dbReference type="SAM" id="MobiDB-lite"/>
    </source>
</evidence>
<keyword evidence="3" id="KW-1185">Reference proteome</keyword>
<organism evidence="2 3">
    <name type="scientific">Cordyceps javanica</name>
    <dbReference type="NCBI Taxonomy" id="43265"/>
    <lineage>
        <taxon>Eukaryota</taxon>
        <taxon>Fungi</taxon>
        <taxon>Dikarya</taxon>
        <taxon>Ascomycota</taxon>
        <taxon>Pezizomycotina</taxon>
        <taxon>Sordariomycetes</taxon>
        <taxon>Hypocreomycetidae</taxon>
        <taxon>Hypocreales</taxon>
        <taxon>Cordycipitaceae</taxon>
        <taxon>Cordyceps</taxon>
    </lineage>
</organism>
<gene>
    <name evidence="2" type="ORF">IF1G_01121</name>
</gene>
<feature type="compositionally biased region" description="Basic and acidic residues" evidence="1">
    <location>
        <begin position="61"/>
        <end position="75"/>
    </location>
</feature>
<dbReference type="Proteomes" id="UP000315783">
    <property type="component" value="Unassembled WGS sequence"/>
</dbReference>
<sequence length="75" mass="8058">MPVIMPAAQGSGTNDIRVCAMGSHGEKQFSIQPIKDKVEPELAAHKAHGPAVVQNLPAQEGTKEDRAERKAELNK</sequence>
<dbReference type="EMBL" id="SPUK01000001">
    <property type="protein sequence ID" value="TQW01190.1"/>
    <property type="molecule type" value="Genomic_DNA"/>
</dbReference>
<dbReference type="OrthoDB" id="2532734at2759"/>
<accession>A0A545WED7</accession>